<gene>
    <name evidence="1" type="ORF">O6H91_05G110500</name>
</gene>
<evidence type="ECO:0000313" key="2">
    <source>
        <dbReference type="Proteomes" id="UP001162992"/>
    </source>
</evidence>
<accession>A0ACC2DRW8</accession>
<evidence type="ECO:0000313" key="1">
    <source>
        <dbReference type="EMBL" id="KAJ7557068.1"/>
    </source>
</evidence>
<reference evidence="2" key="1">
    <citation type="journal article" date="2024" name="Proc. Natl. Acad. Sci. U.S.A.">
        <title>Extraordinary preservation of gene collinearity over three hundred million years revealed in homosporous lycophytes.</title>
        <authorList>
            <person name="Li C."/>
            <person name="Wickell D."/>
            <person name="Kuo L.Y."/>
            <person name="Chen X."/>
            <person name="Nie B."/>
            <person name="Liao X."/>
            <person name="Peng D."/>
            <person name="Ji J."/>
            <person name="Jenkins J."/>
            <person name="Williams M."/>
            <person name="Shu S."/>
            <person name="Plott C."/>
            <person name="Barry K."/>
            <person name="Rajasekar S."/>
            <person name="Grimwood J."/>
            <person name="Han X."/>
            <person name="Sun S."/>
            <person name="Hou Z."/>
            <person name="He W."/>
            <person name="Dai G."/>
            <person name="Sun C."/>
            <person name="Schmutz J."/>
            <person name="Leebens-Mack J.H."/>
            <person name="Li F.W."/>
            <person name="Wang L."/>
        </authorList>
    </citation>
    <scope>NUCLEOTIDE SEQUENCE [LARGE SCALE GENOMIC DNA]</scope>
    <source>
        <strain evidence="2">cv. PW_Plant_1</strain>
    </source>
</reference>
<protein>
    <submittedName>
        <fullName evidence="1">Uncharacterized protein</fullName>
    </submittedName>
</protein>
<keyword evidence="2" id="KW-1185">Reference proteome</keyword>
<dbReference type="Proteomes" id="UP001162992">
    <property type="component" value="Chromosome 5"/>
</dbReference>
<proteinExistence type="predicted"/>
<name>A0ACC2DRW8_DIPCM</name>
<organism evidence="1 2">
    <name type="scientific">Diphasiastrum complanatum</name>
    <name type="common">Issler's clubmoss</name>
    <name type="synonym">Lycopodium complanatum</name>
    <dbReference type="NCBI Taxonomy" id="34168"/>
    <lineage>
        <taxon>Eukaryota</taxon>
        <taxon>Viridiplantae</taxon>
        <taxon>Streptophyta</taxon>
        <taxon>Embryophyta</taxon>
        <taxon>Tracheophyta</taxon>
        <taxon>Lycopodiopsida</taxon>
        <taxon>Lycopodiales</taxon>
        <taxon>Lycopodiaceae</taxon>
        <taxon>Lycopodioideae</taxon>
        <taxon>Diphasiastrum</taxon>
    </lineage>
</organism>
<dbReference type="EMBL" id="CM055096">
    <property type="protein sequence ID" value="KAJ7557068.1"/>
    <property type="molecule type" value="Genomic_DNA"/>
</dbReference>
<comment type="caution">
    <text evidence="1">The sequence shown here is derived from an EMBL/GenBank/DDBJ whole genome shotgun (WGS) entry which is preliminary data.</text>
</comment>
<sequence length="979" mass="110816">MKNAHVLASNGRHGKGMSQSVNEAKAGRDVVVSIDDDVLAKLTDKSNQSGSHDALRNQDQTGSTRVLAGQYGCDKTPLRKRSIKGDSESRRARLSDSEKEKRCEVGLQEVKGPSLGNSGQMLISSSNQNTEFKTGSQMFTANSNVDPPARIIGEFLEKQRISGQKSIDLDMDMEELAPEEMVLLRNEELNKPFESKMISVSEDSISFQVRDLSKKSLGSITESNNDGANSLRRSSLNGVTDGKDLVFSSPRGPASSNDDSDESTEEQVLPPHGTNYLRLKNNSRLFDPPHLQEAKQKTAAIKTSSLEKRGASVQPKSTQLKSAILHKTGLLQKMDDGIEEPDPLMDEDLPKNFTKSRWNIWSYLEWGLFFILVAGIVSTTTIPYLKRRYPLGLPLWKWILMGFILFCGRLMSSWIIEIFVYCMEQNFLLRKKVLYFVYGLRKGVQNCLWLASSLLGWHFLLDPKVSREISNNSKALGYVTKVLECFLIAAVIWLVKLLCVKMLASSYHVSNYFERIHESLFNQYVLERLSAFPVIELLRDIEEHQILMEEVAGFERAGAKASGLVKIPFKDLPKSELLKTDLLKKSGMIGGGKSQMINDGKANNKRDDGISIEHLHRLNQKNVSAWNMKRLMKIVTHTQLSTLARSIDDSADPQEDKEIKNEQQAKAAAKEIFKNVAKARSRYIVQEDLMRFMKEDEARRAFLLFDGAHETGRITKQSLKDWVVRVYRERRALALSLNDSKTAVIKLHRIIDVMVAIIIVIIWLLVLGIATTHLLVFISSQLLLIVFVFGNTCKTMFEAIVFLFVMHPFDVGDRCVVDGVQMMVEEMNILSTLFFRYDNGSKIWFPNALLSTKSIMNFYRTPDVGDSFDFAVHVSTSVEKITALKEKIASYIKTKPSQWSSTHNIVVKEIDDMNKMRMSLWLEHAANVLDPGDKQIHRSDLIFELKRYFSELEIEYHLPPQEVHLKGSLTDHIGSTRTL</sequence>